<dbReference type="OrthoDB" id="6901at10239"/>
<sequence length="370" mass="43615">MIPPCQHLISNFLQCMLCVHLFEREINMNKFNIDVRQVAVPKVTADIDWSMLKDDQTTRDLIEHWQREQQYSQKAMLGIWDTPRMDSDDFLSRLNPTVMQDNPLAELLRYLLEKADTMNGPFSWFWGCDWGDYRRESLDKRFLARLEVDIKTGASLSSNPFEREEVSRGNVSAIIRGHGDGDALTKSPAWRFSSRTREFLGLLKPLIRQMGRCEPDLFINAEFRRYGLESKFTQRSKNDIDILGISLSIGDLLVFCDFRDRDNFDVQCNHIGHSVFHLRDRGVKIKNAREALLICNKNETLFTFRWDERLRNMMAGETPSPEELMMMEMAGYKDEFWLDNIDGFDTLKIKPFNMMEQQRWYEITIPRFQF</sequence>
<dbReference type="EMBL" id="JN882284">
    <property type="protein sequence ID" value="AFC21209.1"/>
    <property type="molecule type" value="Genomic_DNA"/>
</dbReference>
<organism evidence="1 2">
    <name type="scientific">Cronobacter phage vB_CsaM_GAP31</name>
    <dbReference type="NCBI Taxonomy" id="1141135"/>
    <lineage>
        <taxon>Viruses</taxon>
        <taxon>Duplodnaviria</taxon>
        <taxon>Heunggongvirae</taxon>
        <taxon>Uroviricota</taxon>
        <taxon>Caudoviricetes</taxon>
        <taxon>Vequintavirinae</taxon>
        <taxon>Seunavirus</taxon>
        <taxon>Seunavirus GAP31</taxon>
    </lineage>
</organism>
<name>K4FAU5_9CAUD</name>
<reference evidence="1 2" key="1">
    <citation type="journal article" date="2012" name="J. Virol.">
        <title>Genome Sequence of Cronobacter sakazakii Myovirus vB_CsaM_GAP31.</title>
        <authorList>
            <person name="Abbasifar R."/>
            <person name="Kropinski A.M."/>
            <person name="Sabour P.M."/>
            <person name="Ackermann H.W."/>
            <person name="Alanis Villa A."/>
            <person name="Abbasifar A."/>
            <person name="Griffiths M.W."/>
        </authorList>
    </citation>
    <scope>NUCLEOTIDE SEQUENCE [LARGE SCALE GENOMIC DNA]</scope>
</reference>
<dbReference type="GeneID" id="13993642"/>
<gene>
    <name evidence="1" type="ORF">GAP31_030</name>
</gene>
<evidence type="ECO:0000313" key="1">
    <source>
        <dbReference type="EMBL" id="AFC21209.1"/>
    </source>
</evidence>
<keyword evidence="2" id="KW-1185">Reference proteome</keyword>
<dbReference type="Proteomes" id="UP000000458">
    <property type="component" value="Segment"/>
</dbReference>
<dbReference type="KEGG" id="vg:13993642"/>
<dbReference type="RefSeq" id="YP_006986864.1">
    <property type="nucleotide sequence ID" value="NC_019400.1"/>
</dbReference>
<protein>
    <submittedName>
        <fullName evidence="1">Uncharacterized protein</fullName>
    </submittedName>
</protein>
<evidence type="ECO:0000313" key="2">
    <source>
        <dbReference type="Proteomes" id="UP000000458"/>
    </source>
</evidence>
<proteinExistence type="predicted"/>
<accession>K4FAU5</accession>